<feature type="transmembrane region" description="Helical" evidence="7">
    <location>
        <begin position="12"/>
        <end position="30"/>
    </location>
</feature>
<evidence type="ECO:0000256" key="5">
    <source>
        <dbReference type="ARBA" id="ARBA00022989"/>
    </source>
</evidence>
<dbReference type="RefSeq" id="WP_188866837.1">
    <property type="nucleotide sequence ID" value="NZ_BMNW01000006.1"/>
</dbReference>
<comment type="caution">
    <text evidence="8">The sequence shown here is derived from an EMBL/GenBank/DDBJ whole genome shotgun (WGS) entry which is preliminary data.</text>
</comment>
<sequence length="145" mass="16258">MNAMHRPALNDIGLLFLRTSGGLLLLWVHGLPKLMNYQQQLQVIEDPLHLGQWPTLAAALFAEIICPLLIIAGFGTRLACLPILFLLLIALVVVHPEWTMDQAQFGWLLTILFCTLALTGPGRLSLDAWRQHRHAQQPLTRNQLA</sequence>
<reference evidence="9" key="1">
    <citation type="journal article" date="2019" name="Int. J. Syst. Evol. Microbiol.">
        <title>The Global Catalogue of Microorganisms (GCM) 10K type strain sequencing project: providing services to taxonomists for standard genome sequencing and annotation.</title>
        <authorList>
            <consortium name="The Broad Institute Genomics Platform"/>
            <consortium name="The Broad Institute Genome Sequencing Center for Infectious Disease"/>
            <person name="Wu L."/>
            <person name="Ma J."/>
        </authorList>
    </citation>
    <scope>NUCLEOTIDE SEQUENCE [LARGE SCALE GENOMIC DNA]</scope>
    <source>
        <strain evidence="9">JCM 13501</strain>
    </source>
</reference>
<evidence type="ECO:0000313" key="8">
    <source>
        <dbReference type="EMBL" id="GGM16220.1"/>
    </source>
</evidence>
<evidence type="ECO:0000256" key="6">
    <source>
        <dbReference type="ARBA" id="ARBA00023136"/>
    </source>
</evidence>
<comment type="subcellular location">
    <subcellularLocation>
        <location evidence="1">Cell membrane</location>
        <topology evidence="1">Multi-pass membrane protein</topology>
    </subcellularLocation>
</comment>
<name>A0ABQ2GVW0_9PSED</name>
<dbReference type="InterPro" id="IPR051907">
    <property type="entry name" value="DoxX-like_oxidoreductase"/>
</dbReference>
<protein>
    <submittedName>
        <fullName evidence="8">LysR family transcriptional regulator</fullName>
    </submittedName>
</protein>
<organism evidence="8 9">
    <name type="scientific">Pseudomonas asuensis</name>
    <dbReference type="NCBI Taxonomy" id="1825787"/>
    <lineage>
        <taxon>Bacteria</taxon>
        <taxon>Pseudomonadati</taxon>
        <taxon>Pseudomonadota</taxon>
        <taxon>Gammaproteobacteria</taxon>
        <taxon>Pseudomonadales</taxon>
        <taxon>Pseudomonadaceae</taxon>
        <taxon>Pseudomonas</taxon>
    </lineage>
</organism>
<dbReference type="PANTHER" id="PTHR33452:SF1">
    <property type="entry name" value="INNER MEMBRANE PROTEIN YPHA-RELATED"/>
    <property type="match status" value="1"/>
</dbReference>
<feature type="transmembrane region" description="Helical" evidence="7">
    <location>
        <begin position="78"/>
        <end position="95"/>
    </location>
</feature>
<dbReference type="Pfam" id="PF07681">
    <property type="entry name" value="DoxX"/>
    <property type="match status" value="1"/>
</dbReference>
<dbReference type="Proteomes" id="UP000616499">
    <property type="component" value="Unassembled WGS sequence"/>
</dbReference>
<feature type="transmembrane region" description="Helical" evidence="7">
    <location>
        <begin position="50"/>
        <end position="71"/>
    </location>
</feature>
<evidence type="ECO:0000256" key="1">
    <source>
        <dbReference type="ARBA" id="ARBA00004651"/>
    </source>
</evidence>
<evidence type="ECO:0000256" key="7">
    <source>
        <dbReference type="SAM" id="Phobius"/>
    </source>
</evidence>
<dbReference type="InterPro" id="IPR032808">
    <property type="entry name" value="DoxX"/>
</dbReference>
<dbReference type="PANTHER" id="PTHR33452">
    <property type="entry name" value="OXIDOREDUCTASE CATD-RELATED"/>
    <property type="match status" value="1"/>
</dbReference>
<gene>
    <name evidence="8" type="ORF">GCM10009425_28880</name>
</gene>
<feature type="transmembrane region" description="Helical" evidence="7">
    <location>
        <begin position="107"/>
        <end position="126"/>
    </location>
</feature>
<keyword evidence="4 7" id="KW-0812">Transmembrane</keyword>
<accession>A0ABQ2GVW0</accession>
<evidence type="ECO:0000256" key="3">
    <source>
        <dbReference type="ARBA" id="ARBA00022475"/>
    </source>
</evidence>
<evidence type="ECO:0000256" key="4">
    <source>
        <dbReference type="ARBA" id="ARBA00022692"/>
    </source>
</evidence>
<proteinExistence type="inferred from homology"/>
<keyword evidence="6 7" id="KW-0472">Membrane</keyword>
<comment type="similarity">
    <text evidence="2">Belongs to the DoxX family.</text>
</comment>
<keyword evidence="5 7" id="KW-1133">Transmembrane helix</keyword>
<keyword evidence="9" id="KW-1185">Reference proteome</keyword>
<evidence type="ECO:0000313" key="9">
    <source>
        <dbReference type="Proteomes" id="UP000616499"/>
    </source>
</evidence>
<keyword evidence="3" id="KW-1003">Cell membrane</keyword>
<evidence type="ECO:0000256" key="2">
    <source>
        <dbReference type="ARBA" id="ARBA00006679"/>
    </source>
</evidence>
<dbReference type="EMBL" id="BMNW01000006">
    <property type="protein sequence ID" value="GGM16220.1"/>
    <property type="molecule type" value="Genomic_DNA"/>
</dbReference>